<feature type="domain" description="DUF4216" evidence="1">
    <location>
        <begin position="1032"/>
        <end position="1094"/>
    </location>
</feature>
<dbReference type="PANTHER" id="PTHR48258:SF9">
    <property type="entry name" value="OS01G0348150 PROTEIN"/>
    <property type="match status" value="1"/>
</dbReference>
<dbReference type="InterPro" id="IPR025312">
    <property type="entry name" value="DUF4216"/>
</dbReference>
<sequence>MERTSWMYNLSRLDPSYISEVHRFIDVATNHAWRTKTKHIYCPCMDCKNAAVFNDTEQIISHLVCRGFMKDYTIWTKHGEGSSSPYTTGNPENIDDRFQFVHETHQPLPQSEHVVQNVTDHGYAGGNEHDRPHVLPSVMDEEDAELLEAMLRRHTDQSMFLMKGMESLKKAAEEPLYDESKGCTKEFTTLRSVLKLLMLKAKYGVSDAGFDAFLSIIADMLPKENNVPANTYYAKKLISPLTMGVEKIHACRNHCILYRGDDYKDLESCPKCGASRYKTNKDYREDEECVASVSKGKKRKKAQKKTSKSTSKEKEEVDYYALKKIPALVMWYLPVVDRLRCLFANPEDARLMSWHASDEHKNDGKLRHPADGKQWQDFNDNHRDFADEPRNVRFALSTDGMNPFAERSSKHSTWPVILTIYNLPPWLMQKRKYILLTILISGPTQPGVDMDVFLEPLMEDMKILWETGVQMLDEYRKGSFTLRAILFVTINDYPALFTLSGQFKGKVGCTVCIDGTAYVSLAASRKIVYMRHRRFLLEGHRYRMRKMDKYFDNNGELHSTAPSGNNRGHRVFEIVRNIKFVFGKKTKDGKTRKDVKPASGAIFKKKSIFFEYLPYWKELDVRHAIDGMHVQKNVFESIMGTLLDIKGKTKEGLNSRMDLVDLGIKKELHPVLQENGKYHLPAASYNLNVDEKHAMCVWLKNLKVPSGFCSSIRSIVSMKDLTITNYNSHDCHVMLTTFLPIAIRAINPLFLKMAITRLCYFFNRISQKVIGRDELASLQEFAVETISQFEMCFPPSFFDIMVHLVVHLVPQIEALGPMYLHEMWTYERFMSILNGYVSTRARPEASMIEGYCTEEAIESGAPFCNSILKDQVAIGLPPSRHEGRLYGSGRMGRKSFIPPDYDIVLEAHQSILHQLTIMEPFIQQHINELREQNPGHTDDWVMKQHKQRFNTWLMVKDIPRGETIEEQTIKGLASGPSRQVTTWQTYDISGFTFCTKSKDKKSMSQNSGVRCEAIDDETGEIITYFGFIEDIWELDYGTFQISVFRCQWVEDKHVTVDNYGVRVLDLSKVGYKDDPWILANRAAQVFYAEHIISNNEKKSTDKPKHVVFPGKQQAIGVDGVSDLEDFNQFNDMSLFIDHPTKIRNVERSIPRNSMPWVRHDGQGRTIAP</sequence>
<organism evidence="4">
    <name type="scientific">Zea mays</name>
    <name type="common">Maize</name>
    <dbReference type="NCBI Taxonomy" id="4577"/>
    <lineage>
        <taxon>Eukaryota</taxon>
        <taxon>Viridiplantae</taxon>
        <taxon>Streptophyta</taxon>
        <taxon>Embryophyta</taxon>
        <taxon>Tracheophyta</taxon>
        <taxon>Spermatophyta</taxon>
        <taxon>Magnoliopsida</taxon>
        <taxon>Liliopsida</taxon>
        <taxon>Poales</taxon>
        <taxon>Poaceae</taxon>
        <taxon>PACMAD clade</taxon>
        <taxon>Panicoideae</taxon>
        <taxon>Andropogonodae</taxon>
        <taxon>Andropogoneae</taxon>
        <taxon>Tripsacinae</taxon>
        <taxon>Zea</taxon>
    </lineage>
</organism>
<name>C7SRP5_MAIZE</name>
<evidence type="ECO:0000259" key="3">
    <source>
        <dbReference type="Pfam" id="PF13963"/>
    </source>
</evidence>
<accession>C7SRP5</accession>
<protein>
    <submittedName>
        <fullName evidence="4">Putative TNP2-like protein</fullName>
    </submittedName>
</protein>
<proteinExistence type="predicted"/>
<dbReference type="AlphaFoldDB" id="C7SRP5"/>
<dbReference type="Pfam" id="PF13952">
    <property type="entry name" value="DUF4216"/>
    <property type="match status" value="1"/>
</dbReference>
<dbReference type="InterPro" id="IPR004242">
    <property type="entry name" value="Transposase_21"/>
</dbReference>
<evidence type="ECO:0000259" key="1">
    <source>
        <dbReference type="Pfam" id="PF13952"/>
    </source>
</evidence>
<feature type="domain" description="Transposase-associated" evidence="3">
    <location>
        <begin position="5"/>
        <end position="80"/>
    </location>
</feature>
<dbReference type="InterPro" id="IPR029480">
    <property type="entry name" value="Transpos_assoc"/>
</dbReference>
<dbReference type="Pfam" id="PF13960">
    <property type="entry name" value="DUF4218"/>
    <property type="match status" value="1"/>
</dbReference>
<evidence type="ECO:0000313" key="4">
    <source>
        <dbReference type="EMBL" id="ACR78251.1"/>
    </source>
</evidence>
<dbReference type="ExpressionAtlas" id="C7SRP5">
    <property type="expression patterns" value="baseline and differential"/>
</dbReference>
<dbReference type="InterPro" id="IPR025452">
    <property type="entry name" value="DUF4218"/>
</dbReference>
<evidence type="ECO:0000259" key="2">
    <source>
        <dbReference type="Pfam" id="PF13960"/>
    </source>
</evidence>
<dbReference type="Pfam" id="PF02992">
    <property type="entry name" value="Transposase_21"/>
    <property type="match status" value="1"/>
</dbReference>
<reference evidence="4" key="1">
    <citation type="journal article" date="2009" name="Theor. Appl. Genet.">
        <title>Non-Mendelian regulation and allelic variation of methionine-rich delta-zein genes in maize.</title>
        <authorList>
            <person name="Wu Y."/>
            <person name="Goettel W."/>
            <person name="Messing J."/>
        </authorList>
    </citation>
    <scope>NUCLEOTIDE SEQUENCE</scope>
</reference>
<dbReference type="PANTHER" id="PTHR48258">
    <property type="entry name" value="DUF4218 DOMAIN-CONTAINING PROTEIN-RELATED"/>
    <property type="match status" value="1"/>
</dbReference>
<feature type="domain" description="DUF4218" evidence="2">
    <location>
        <begin position="766"/>
        <end position="858"/>
    </location>
</feature>
<dbReference type="EMBL" id="FJ627006">
    <property type="protein sequence ID" value="ACR78251.1"/>
    <property type="molecule type" value="Genomic_DNA"/>
</dbReference>
<dbReference type="Pfam" id="PF13963">
    <property type="entry name" value="Transpos_assoc"/>
    <property type="match status" value="1"/>
</dbReference>